<feature type="chain" id="PRO_5011769666" description="Beta-lactamase-inhibitor-like, PepSY-like" evidence="1">
    <location>
        <begin position="22"/>
        <end position="194"/>
    </location>
</feature>
<proteinExistence type="predicted"/>
<evidence type="ECO:0000313" key="3">
    <source>
        <dbReference type="Proteomes" id="UP000199109"/>
    </source>
</evidence>
<gene>
    <name evidence="2" type="ORF">SAMN05421636_10288</name>
</gene>
<reference evidence="2 3" key="1">
    <citation type="submission" date="2016-10" db="EMBL/GenBank/DDBJ databases">
        <authorList>
            <person name="de Groot N.N."/>
        </authorList>
    </citation>
    <scope>NUCLEOTIDE SEQUENCE [LARGE SCALE GENOMIC DNA]</scope>
    <source>
        <strain evidence="2 3">DSM 23421</strain>
    </source>
</reference>
<dbReference type="RefSeq" id="WP_091865793.1">
    <property type="nucleotide sequence ID" value="NZ_FNAO01000002.1"/>
</dbReference>
<name>A0A1G6Y2A6_9FLAO</name>
<evidence type="ECO:0000256" key="1">
    <source>
        <dbReference type="SAM" id="SignalP"/>
    </source>
</evidence>
<dbReference type="Proteomes" id="UP000199109">
    <property type="component" value="Unassembled WGS sequence"/>
</dbReference>
<accession>A0A1G6Y2A6</accession>
<dbReference type="EMBL" id="FNAO01000002">
    <property type="protein sequence ID" value="SDD84470.1"/>
    <property type="molecule type" value="Genomic_DNA"/>
</dbReference>
<feature type="signal peptide" evidence="1">
    <location>
        <begin position="1"/>
        <end position="21"/>
    </location>
</feature>
<evidence type="ECO:0008006" key="4">
    <source>
        <dbReference type="Google" id="ProtNLM"/>
    </source>
</evidence>
<organism evidence="2 3">
    <name type="scientific">Pricia antarctica</name>
    <dbReference type="NCBI Taxonomy" id="641691"/>
    <lineage>
        <taxon>Bacteria</taxon>
        <taxon>Pseudomonadati</taxon>
        <taxon>Bacteroidota</taxon>
        <taxon>Flavobacteriia</taxon>
        <taxon>Flavobacteriales</taxon>
        <taxon>Flavobacteriaceae</taxon>
        <taxon>Pricia</taxon>
    </lineage>
</organism>
<dbReference type="SUPFAM" id="SSF160574">
    <property type="entry name" value="BT0923-like"/>
    <property type="match status" value="1"/>
</dbReference>
<protein>
    <recommendedName>
        <fullName evidence="4">Beta-lactamase-inhibitor-like, PepSY-like</fullName>
    </recommendedName>
</protein>
<keyword evidence="3" id="KW-1185">Reference proteome</keyword>
<evidence type="ECO:0000313" key="2">
    <source>
        <dbReference type="EMBL" id="SDD84470.1"/>
    </source>
</evidence>
<dbReference type="STRING" id="641691.SAMN05421636_10288"/>
<sequence>MANKTIFFALLLVLGGCWAHAQNKDEREHRIKKSQFPEKALSYIDEKLEGARRIRFYRETDGTKTSYEAKFKKDRLKYSVEFSEDGVLEDIEFLIGAIDIPDDTFSKMKEYLEKDFLKYRIRRIQKRYPIGKNDTETIVKHAFQNLMLPYIKYEIIVFGKKERGFARYEILFDADGNFENFRKSLPPNYDHILY</sequence>
<dbReference type="AlphaFoldDB" id="A0A1G6Y2A6"/>
<dbReference type="OrthoDB" id="943438at2"/>
<dbReference type="PROSITE" id="PS51257">
    <property type="entry name" value="PROKAR_LIPOPROTEIN"/>
    <property type="match status" value="1"/>
</dbReference>
<dbReference type="Gene3D" id="3.40.1420.30">
    <property type="match status" value="1"/>
</dbReference>
<keyword evidence="1" id="KW-0732">Signal</keyword>